<evidence type="ECO:0000313" key="2">
    <source>
        <dbReference type="EMBL" id="MBO8442488.1"/>
    </source>
</evidence>
<dbReference type="Proteomes" id="UP000823633">
    <property type="component" value="Unassembled WGS sequence"/>
</dbReference>
<gene>
    <name evidence="2" type="ORF">IAC42_01815</name>
</gene>
<dbReference type="SFLD" id="SFLDG01129">
    <property type="entry name" value="C1.5:_HAD__Beta-PGM__Phosphata"/>
    <property type="match status" value="1"/>
</dbReference>
<keyword evidence="1 2" id="KW-0378">Hydrolase</keyword>
<dbReference type="PANTHER" id="PTHR43316:SF3">
    <property type="entry name" value="HALOACID DEHALOGENASE, TYPE II (AFU_ORTHOLOGUE AFUA_2G07750)-RELATED"/>
    <property type="match status" value="1"/>
</dbReference>
<dbReference type="InterPro" id="IPR051540">
    <property type="entry name" value="S-2-haloacid_dehalogenase"/>
</dbReference>
<dbReference type="EMBL" id="JADIMU010000012">
    <property type="protein sequence ID" value="MBO8442488.1"/>
    <property type="molecule type" value="Genomic_DNA"/>
</dbReference>
<dbReference type="Pfam" id="PF13419">
    <property type="entry name" value="HAD_2"/>
    <property type="match status" value="1"/>
</dbReference>
<organism evidence="2 3">
    <name type="scientific">Candidatus Aphodenecus pullistercoris</name>
    <dbReference type="NCBI Taxonomy" id="2840669"/>
    <lineage>
        <taxon>Bacteria</taxon>
        <taxon>Pseudomonadati</taxon>
        <taxon>Spirochaetota</taxon>
        <taxon>Spirochaetia</taxon>
        <taxon>Spirochaetales</taxon>
        <taxon>Candidatus Aphodenecus</taxon>
    </lineage>
</organism>
<evidence type="ECO:0000313" key="3">
    <source>
        <dbReference type="Proteomes" id="UP000823633"/>
    </source>
</evidence>
<comment type="caution">
    <text evidence="2">The sequence shown here is derived from an EMBL/GenBank/DDBJ whole genome shotgun (WGS) entry which is preliminary data.</text>
</comment>
<name>A0A9D9HA94_9SPIR</name>
<dbReference type="SFLD" id="SFLDS00003">
    <property type="entry name" value="Haloacid_Dehalogenase"/>
    <property type="match status" value="1"/>
</dbReference>
<evidence type="ECO:0000256" key="1">
    <source>
        <dbReference type="ARBA" id="ARBA00022801"/>
    </source>
</evidence>
<dbReference type="Gene3D" id="3.40.50.1000">
    <property type="entry name" value="HAD superfamily/HAD-like"/>
    <property type="match status" value="1"/>
</dbReference>
<dbReference type="InterPro" id="IPR023214">
    <property type="entry name" value="HAD_sf"/>
</dbReference>
<dbReference type="NCBIfam" id="TIGR01549">
    <property type="entry name" value="HAD-SF-IA-v1"/>
    <property type="match status" value="1"/>
</dbReference>
<dbReference type="InterPro" id="IPR036412">
    <property type="entry name" value="HAD-like_sf"/>
</dbReference>
<dbReference type="PANTHER" id="PTHR43316">
    <property type="entry name" value="HYDROLASE, HALOACID DELAHOGENASE-RELATED"/>
    <property type="match status" value="1"/>
</dbReference>
<reference evidence="2" key="1">
    <citation type="submission" date="2020-10" db="EMBL/GenBank/DDBJ databases">
        <authorList>
            <person name="Gilroy R."/>
        </authorList>
    </citation>
    <scope>NUCLEOTIDE SEQUENCE</scope>
    <source>
        <strain evidence="2">11167</strain>
    </source>
</reference>
<dbReference type="GO" id="GO:0016787">
    <property type="term" value="F:hydrolase activity"/>
    <property type="evidence" value="ECO:0007669"/>
    <property type="project" value="UniProtKB-KW"/>
</dbReference>
<accession>A0A9D9HA94</accession>
<dbReference type="AlphaFoldDB" id="A0A9D9HA94"/>
<dbReference type="PRINTS" id="PR00413">
    <property type="entry name" value="HADHALOGNASE"/>
</dbReference>
<reference evidence="2" key="2">
    <citation type="journal article" date="2021" name="PeerJ">
        <title>Extensive microbial diversity within the chicken gut microbiome revealed by metagenomics and culture.</title>
        <authorList>
            <person name="Gilroy R."/>
            <person name="Ravi A."/>
            <person name="Getino M."/>
            <person name="Pursley I."/>
            <person name="Horton D.L."/>
            <person name="Alikhan N.F."/>
            <person name="Baker D."/>
            <person name="Gharbi K."/>
            <person name="Hall N."/>
            <person name="Watson M."/>
            <person name="Adriaenssens E.M."/>
            <person name="Foster-Nyarko E."/>
            <person name="Jarju S."/>
            <person name="Secka A."/>
            <person name="Antonio M."/>
            <person name="Oren A."/>
            <person name="Chaudhuri R.R."/>
            <person name="La Ragione R."/>
            <person name="Hildebrand F."/>
            <person name="Pallen M.J."/>
        </authorList>
    </citation>
    <scope>NUCLEOTIDE SEQUENCE</scope>
    <source>
        <strain evidence="2">11167</strain>
    </source>
</reference>
<dbReference type="InterPro" id="IPR006439">
    <property type="entry name" value="HAD-SF_hydro_IA"/>
</dbReference>
<protein>
    <submittedName>
        <fullName evidence="2">HAD family hydrolase</fullName>
    </submittedName>
</protein>
<dbReference type="SUPFAM" id="SSF56784">
    <property type="entry name" value="HAD-like"/>
    <property type="match status" value="1"/>
</dbReference>
<sequence length="230" mass="26159">MGWAGDNGIRAICFDIDGTFYPKWQTNLYLLRSALRHPVFSMKYNSMRQALRSADGTDGGQAMDLESFRRREMETMGFKGSFEDYMECYQRFMLAPWERNMGFLKPFDHVKENLEKARAQGYLLAALSDFPLSDKLSILGLDGLFDYEMSTEDCGHLKPSRIPFLVMLSALGVEPSQALYVGDSYRKDVVGASSVGMRSLWIRKGARREGHPLVDLVLTTWESFATMVLD</sequence>
<dbReference type="Gene3D" id="1.10.150.520">
    <property type="match status" value="1"/>
</dbReference>
<proteinExistence type="predicted"/>
<dbReference type="InterPro" id="IPR041492">
    <property type="entry name" value="HAD_2"/>
</dbReference>